<dbReference type="RefSeq" id="WP_105045507.1">
    <property type="nucleotide sequence ID" value="NZ_CP150662.1"/>
</dbReference>
<organism evidence="2 3">
    <name type="scientific">Polaribacter gangjinensis</name>
    <dbReference type="NCBI Taxonomy" id="574710"/>
    <lineage>
        <taxon>Bacteria</taxon>
        <taxon>Pseudomonadati</taxon>
        <taxon>Bacteroidota</taxon>
        <taxon>Flavobacteriia</taxon>
        <taxon>Flavobacteriales</taxon>
        <taxon>Flavobacteriaceae</taxon>
    </lineage>
</organism>
<keyword evidence="1" id="KW-1133">Transmembrane helix</keyword>
<feature type="transmembrane region" description="Helical" evidence="1">
    <location>
        <begin position="6"/>
        <end position="26"/>
    </location>
</feature>
<reference evidence="2 3" key="1">
    <citation type="submission" date="2016-12" db="EMBL/GenBank/DDBJ databases">
        <title>Trade-off between light-utilization and light-protection in marine flavobacteria.</title>
        <authorList>
            <person name="Kumagai Y."/>
            <person name="Yoshizawa S."/>
            <person name="Kogure K."/>
            <person name="Iwasaki W."/>
        </authorList>
    </citation>
    <scope>NUCLEOTIDE SEQUENCE [LARGE SCALE GENOMIC DNA]</scope>
    <source>
        <strain evidence="2 3">KCTC 22729</strain>
    </source>
</reference>
<name>A0A2S7W9P4_9FLAO</name>
<accession>A0A2S7W9P4</accession>
<evidence type="ECO:0000256" key="1">
    <source>
        <dbReference type="SAM" id="Phobius"/>
    </source>
</evidence>
<dbReference type="Pfam" id="PF25589">
    <property type="entry name" value="DUF7935"/>
    <property type="match status" value="1"/>
</dbReference>
<evidence type="ECO:0000313" key="2">
    <source>
        <dbReference type="EMBL" id="PQJ74360.1"/>
    </source>
</evidence>
<keyword evidence="1" id="KW-0472">Membrane</keyword>
<keyword evidence="1" id="KW-0812">Transmembrane</keyword>
<proteinExistence type="predicted"/>
<gene>
    <name evidence="2" type="ORF">BTO13_03315</name>
</gene>
<keyword evidence="3" id="KW-1185">Reference proteome</keyword>
<dbReference type="Proteomes" id="UP000237608">
    <property type="component" value="Unassembled WGS sequence"/>
</dbReference>
<sequence length="171" mass="19679">MEDQLLASIAYVLPAAVTGYITYYMFKSYLFQQNSDKKLQLLSEKKKDSLPIKLQAYERMLLFCERMHPSKMVMRIQPISQISSDYVSLLILTIEQEFEHNLVQQLYISDEAWNGVLKAKNIVENKLQQVAKNADSSSHFQELILKEFSNNSSPTEIVIAILKNEVAKLIS</sequence>
<protein>
    <submittedName>
        <fullName evidence="2">Uncharacterized protein</fullName>
    </submittedName>
</protein>
<dbReference type="EMBL" id="MSCL01000001">
    <property type="protein sequence ID" value="PQJ74360.1"/>
    <property type="molecule type" value="Genomic_DNA"/>
</dbReference>
<dbReference type="OrthoDB" id="1493032at2"/>
<comment type="caution">
    <text evidence="2">The sequence shown here is derived from an EMBL/GenBank/DDBJ whole genome shotgun (WGS) entry which is preliminary data.</text>
</comment>
<dbReference type="InterPro" id="IPR057695">
    <property type="entry name" value="DUF7935"/>
</dbReference>
<evidence type="ECO:0000313" key="3">
    <source>
        <dbReference type="Proteomes" id="UP000237608"/>
    </source>
</evidence>
<dbReference type="AlphaFoldDB" id="A0A2S7W9P4"/>